<sequence>MTPNDNLRVLRQHALAARRSHIAQTLGIAHEAPSASRLPDLQRMINGLDAALELPARPVPESSQPRRA</sequence>
<accession>A0A2U1V8Q9</accession>
<evidence type="ECO:0000313" key="2">
    <source>
        <dbReference type="Proteomes" id="UP000245048"/>
    </source>
</evidence>
<proteinExistence type="predicted"/>
<protein>
    <submittedName>
        <fullName evidence="1">Uncharacterized protein</fullName>
    </submittedName>
</protein>
<name>A0A2U1V8Q9_9PROT</name>
<gene>
    <name evidence="1" type="ORF">CR165_05450</name>
</gene>
<keyword evidence="2" id="KW-1185">Reference proteome</keyword>
<evidence type="ECO:0000313" key="1">
    <source>
        <dbReference type="EMBL" id="PWC30284.1"/>
    </source>
</evidence>
<comment type="caution">
    <text evidence="1">The sequence shown here is derived from an EMBL/GenBank/DDBJ whole genome shotgun (WGS) entry which is preliminary data.</text>
</comment>
<dbReference type="OrthoDB" id="7276004at2"/>
<dbReference type="Proteomes" id="UP000245048">
    <property type="component" value="Unassembled WGS sequence"/>
</dbReference>
<dbReference type="EMBL" id="PDOA01000002">
    <property type="protein sequence ID" value="PWC30284.1"/>
    <property type="molecule type" value="Genomic_DNA"/>
</dbReference>
<organism evidence="1 2">
    <name type="scientific">Teichococcus aestuarii</name>
    <dbReference type="NCBI Taxonomy" id="568898"/>
    <lineage>
        <taxon>Bacteria</taxon>
        <taxon>Pseudomonadati</taxon>
        <taxon>Pseudomonadota</taxon>
        <taxon>Alphaproteobacteria</taxon>
        <taxon>Acetobacterales</taxon>
        <taxon>Roseomonadaceae</taxon>
        <taxon>Roseomonas</taxon>
    </lineage>
</organism>
<dbReference type="AlphaFoldDB" id="A0A2U1V8Q9"/>
<dbReference type="RefSeq" id="WP_109515919.1">
    <property type="nucleotide sequence ID" value="NZ_JBHSCH010000028.1"/>
</dbReference>
<reference evidence="2" key="1">
    <citation type="submission" date="2017-10" db="EMBL/GenBank/DDBJ databases">
        <authorList>
            <person name="Toshchakov S.V."/>
            <person name="Goeva M.A."/>
        </authorList>
    </citation>
    <scope>NUCLEOTIDE SEQUENCE [LARGE SCALE GENOMIC DNA]</scope>
    <source>
        <strain evidence="2">JR1/69-1-13</strain>
    </source>
</reference>